<dbReference type="Gene3D" id="1.10.3510.10">
    <property type="entry name" value="NMB0513-like"/>
    <property type="match status" value="1"/>
</dbReference>
<dbReference type="KEGG" id="aka:TKWG_21445"/>
<dbReference type="SUPFAM" id="SSF160472">
    <property type="entry name" value="NMB0513-like"/>
    <property type="match status" value="1"/>
</dbReference>
<name>I3UG42_ADVKW</name>
<dbReference type="InterPro" id="IPR023138">
    <property type="entry name" value="NMB0513-like_sf"/>
</dbReference>
<dbReference type="RefSeq" id="WP_014752071.1">
    <property type="nucleotide sequence ID" value="NC_017964.1"/>
</dbReference>
<dbReference type="Pfam" id="PF04591">
    <property type="entry name" value="DUF596"/>
    <property type="match status" value="1"/>
</dbReference>
<dbReference type="Proteomes" id="UP000005267">
    <property type="component" value="Chromosome"/>
</dbReference>
<keyword evidence="2" id="KW-1185">Reference proteome</keyword>
<gene>
    <name evidence="1" type="ordered locus">TKWG_21445</name>
</gene>
<proteinExistence type="predicted"/>
<accession>I3UG42</accession>
<reference evidence="1 2" key="1">
    <citation type="journal article" date="2011" name="J. Bacteriol.">
        <title>Whole-genome shotgun sequencing of the sulfur-oxidizing chemoautotroph Tetrathiobacter kashmirensis.</title>
        <authorList>
            <person name="Ghosh W."/>
            <person name="George A."/>
            <person name="Agarwal A."/>
            <person name="Raj P."/>
            <person name="Alam M."/>
            <person name="Pyne P."/>
            <person name="Das Gupta S.K."/>
        </authorList>
    </citation>
    <scope>NUCLEOTIDE SEQUENCE [LARGE SCALE GENOMIC DNA]</scope>
    <source>
        <strain evidence="1 2">WT001</strain>
    </source>
</reference>
<organism evidence="1 2">
    <name type="scientific">Advenella kashmirensis (strain DSM 17095 / LMG 22695 / WT001)</name>
    <name type="common">Tetrathiobacter kashmirensis</name>
    <dbReference type="NCBI Taxonomy" id="1036672"/>
    <lineage>
        <taxon>Bacteria</taxon>
        <taxon>Pseudomonadati</taxon>
        <taxon>Pseudomonadota</taxon>
        <taxon>Betaproteobacteria</taxon>
        <taxon>Burkholderiales</taxon>
        <taxon>Alcaligenaceae</taxon>
    </lineage>
</organism>
<protein>
    <submittedName>
        <fullName evidence="1">Uncharacterized protein</fullName>
    </submittedName>
</protein>
<sequence>MSDELLQQIWNAVQGSDANALWTYVCLRVPRISVASYQVRKDFFLCVVSCLMKEGRLKLAHKGKYCPGAIEEQVQGYFDRWPEDEAKLDRINFQFTVDSEGRFVDFWAKCGFVWVYKDGFEIWTYAAHKLRRYNFYQHDQIQGQHDAVGKAMLIKQ</sequence>
<dbReference type="InterPro" id="IPR007670">
    <property type="entry name" value="DUF596"/>
</dbReference>
<dbReference type="AlphaFoldDB" id="I3UG42"/>
<evidence type="ECO:0000313" key="2">
    <source>
        <dbReference type="Proteomes" id="UP000005267"/>
    </source>
</evidence>
<evidence type="ECO:0000313" key="1">
    <source>
        <dbReference type="EMBL" id="AFK63980.1"/>
    </source>
</evidence>
<dbReference type="EMBL" id="CP003555">
    <property type="protein sequence ID" value="AFK63980.1"/>
    <property type="molecule type" value="Genomic_DNA"/>
</dbReference>
<dbReference type="HOGENOM" id="CLU_132704_1_0_4"/>
<reference evidence="2" key="2">
    <citation type="journal article" date="2013" name="PLoS ONE">
        <title>Genome implosion elicits host-confinement in Alcaligenaceae: evidence from the comparative genomics of Tetrathiobacter kashmirensis, a pathogen in the making.</title>
        <authorList>
            <person name="Ghosh W."/>
            <person name="Alam M."/>
            <person name="Roy C."/>
            <person name="Pyne P."/>
            <person name="George A."/>
            <person name="Chakraborty R."/>
            <person name="Majumder S."/>
            <person name="Agarwal A."/>
            <person name="Chakraborty S."/>
            <person name="Majumdar S."/>
            <person name="Gupta S.K."/>
        </authorList>
    </citation>
    <scope>NUCLEOTIDE SEQUENCE [LARGE SCALE GENOMIC DNA]</scope>
    <source>
        <strain evidence="2">WT001</strain>
    </source>
</reference>